<evidence type="ECO:0000256" key="4">
    <source>
        <dbReference type="ARBA" id="ARBA00022679"/>
    </source>
</evidence>
<keyword evidence="5" id="KW-0949">S-adenosyl-L-methionine</keyword>
<dbReference type="InterPro" id="IPR029063">
    <property type="entry name" value="SAM-dependent_MTases_sf"/>
</dbReference>
<dbReference type="PIRSF" id="PIRSF036428">
    <property type="entry name" value="CobL"/>
    <property type="match status" value="1"/>
</dbReference>
<comment type="pathway">
    <text evidence="1">Cofactor biosynthesis; adenosylcobalamin biosynthesis.</text>
</comment>
<dbReference type="InterPro" id="IPR035996">
    <property type="entry name" value="4pyrrol_Methylase_sf"/>
</dbReference>
<dbReference type="InterPro" id="IPR000878">
    <property type="entry name" value="4pyrrol_Mease"/>
</dbReference>
<accession>A0A8G0ZWJ8</accession>
<dbReference type="InterPro" id="IPR050714">
    <property type="entry name" value="Cobalamin_biosynth_MTase"/>
</dbReference>
<dbReference type="AlphaFoldDB" id="A0A8G0ZWJ8"/>
<dbReference type="InterPro" id="IPR014008">
    <property type="entry name" value="Cbl_synth_MTase_CbiT"/>
</dbReference>
<dbReference type="InterPro" id="IPR012818">
    <property type="entry name" value="CbiE"/>
</dbReference>
<dbReference type="InterPro" id="IPR014776">
    <property type="entry name" value="4pyrrole_Mease_sub2"/>
</dbReference>
<gene>
    <name evidence="7" type="primary">cbiT</name>
    <name evidence="7" type="ORF">JO391_08180</name>
</gene>
<evidence type="ECO:0000313" key="7">
    <source>
        <dbReference type="EMBL" id="QYZ71462.1"/>
    </source>
</evidence>
<dbReference type="Gene3D" id="3.40.1010.10">
    <property type="entry name" value="Cobalt-precorrin-4 Transmethylase, Domain 1"/>
    <property type="match status" value="1"/>
</dbReference>
<dbReference type="PANTHER" id="PTHR43182:SF1">
    <property type="entry name" value="COBALT-PRECORRIN-7 C(5)-METHYLTRANSFERASE"/>
    <property type="match status" value="1"/>
</dbReference>
<evidence type="ECO:0000256" key="2">
    <source>
        <dbReference type="ARBA" id="ARBA00022573"/>
    </source>
</evidence>
<dbReference type="GO" id="GO:0032259">
    <property type="term" value="P:methylation"/>
    <property type="evidence" value="ECO:0007669"/>
    <property type="project" value="UniProtKB-KW"/>
</dbReference>
<dbReference type="NCBIfam" id="TIGR02467">
    <property type="entry name" value="CbiE"/>
    <property type="match status" value="1"/>
</dbReference>
<keyword evidence="8" id="KW-1185">Reference proteome</keyword>
<organism evidence="7 8">
    <name type="scientific">Neotabrizicola shimadae</name>
    <dbReference type="NCBI Taxonomy" id="2807096"/>
    <lineage>
        <taxon>Bacteria</taxon>
        <taxon>Pseudomonadati</taxon>
        <taxon>Pseudomonadota</taxon>
        <taxon>Alphaproteobacteria</taxon>
        <taxon>Rhodobacterales</taxon>
        <taxon>Paracoccaceae</taxon>
        <taxon>Neotabrizicola</taxon>
    </lineage>
</organism>
<dbReference type="GO" id="GO:0009236">
    <property type="term" value="P:cobalamin biosynthetic process"/>
    <property type="evidence" value="ECO:0007669"/>
    <property type="project" value="UniProtKB-UniPathway"/>
</dbReference>
<dbReference type="PANTHER" id="PTHR43182">
    <property type="entry name" value="COBALT-PRECORRIN-6B C(15)-METHYLTRANSFERASE (DECARBOXYLATING)"/>
    <property type="match status" value="1"/>
</dbReference>
<dbReference type="Pfam" id="PF00590">
    <property type="entry name" value="TP_methylase"/>
    <property type="match status" value="1"/>
</dbReference>
<evidence type="ECO:0000256" key="3">
    <source>
        <dbReference type="ARBA" id="ARBA00022603"/>
    </source>
</evidence>
<name>A0A8G0ZWJ8_9RHOB</name>
<proteinExistence type="predicted"/>
<dbReference type="InterPro" id="IPR006365">
    <property type="entry name" value="Cbl_synth_CobL"/>
</dbReference>
<dbReference type="Gene3D" id="3.40.50.150">
    <property type="entry name" value="Vaccinia Virus protein VP39"/>
    <property type="match status" value="1"/>
</dbReference>
<dbReference type="InterPro" id="IPR014777">
    <property type="entry name" value="4pyrrole_Mease_sub1"/>
</dbReference>
<dbReference type="SUPFAM" id="SSF53335">
    <property type="entry name" value="S-adenosyl-L-methionine-dependent methyltransferases"/>
    <property type="match status" value="1"/>
</dbReference>
<dbReference type="RefSeq" id="WP_220664013.1">
    <property type="nucleotide sequence ID" value="NZ_CP069370.1"/>
</dbReference>
<sequence length="392" mass="40674">MSDPWLTILGIGEDGLNGLSEASRAALAGAEVIFGGPRHLALAGAGEKGRDWPVPFSVAPVLAERGRPVVVLASGDPFWFGAGGSLMASLSPGEWVARPVAGTFSLMAARLGLRLEDCACLGLHAAPFERLVPVLARGVTALVLLRDGAAVPALAAWLAGHSWGASRLTVMEALGGSAERIRQAGAEGFDLEGIAAPVAVAIQAQGEGLSRASGLPDDLFRSDGQMTKRPVRALALSALGPRPGELMWDIGAGSGSISVEWCLAGGRALAIEQKPERAANIRANAASFGLTHRLSVVEGEAPAALSGLEPPQAVFIGGGGDEALMSHLWDRLARGTRIVAHGVTLETEALFARWHGLHGGELMRVDIARAAPLGRMTGWVPARPVVQWSVTR</sequence>
<dbReference type="GO" id="GO:0008276">
    <property type="term" value="F:protein methyltransferase activity"/>
    <property type="evidence" value="ECO:0007669"/>
    <property type="project" value="InterPro"/>
</dbReference>
<dbReference type="CDD" id="cd11644">
    <property type="entry name" value="Precorrin-6Y-MT"/>
    <property type="match status" value="1"/>
</dbReference>
<protein>
    <submittedName>
        <fullName evidence="7">Precorrin-6Y C5,15-methyltransferase (Decarboxylating) subunit CbiT</fullName>
    </submittedName>
</protein>
<feature type="domain" description="Tetrapyrrole methylase" evidence="6">
    <location>
        <begin position="6"/>
        <end position="183"/>
    </location>
</feature>
<evidence type="ECO:0000313" key="8">
    <source>
        <dbReference type="Proteomes" id="UP000826300"/>
    </source>
</evidence>
<keyword evidence="2" id="KW-0169">Cobalamin biosynthesis</keyword>
<evidence type="ECO:0000256" key="5">
    <source>
        <dbReference type="ARBA" id="ARBA00022691"/>
    </source>
</evidence>
<dbReference type="Gene3D" id="3.30.950.10">
    <property type="entry name" value="Methyltransferase, Cobalt-precorrin-4 Transmethylase, Domain 2"/>
    <property type="match status" value="1"/>
</dbReference>
<dbReference type="NCBIfam" id="TIGR02469">
    <property type="entry name" value="CbiT"/>
    <property type="match status" value="1"/>
</dbReference>
<dbReference type="Proteomes" id="UP000826300">
    <property type="component" value="Chromosome"/>
</dbReference>
<evidence type="ECO:0000256" key="1">
    <source>
        <dbReference type="ARBA" id="ARBA00004953"/>
    </source>
</evidence>
<dbReference type="EMBL" id="CP069370">
    <property type="protein sequence ID" value="QYZ71462.1"/>
    <property type="molecule type" value="Genomic_DNA"/>
</dbReference>
<evidence type="ECO:0000259" key="6">
    <source>
        <dbReference type="Pfam" id="PF00590"/>
    </source>
</evidence>
<dbReference type="UniPathway" id="UPA00148"/>
<dbReference type="SUPFAM" id="SSF53790">
    <property type="entry name" value="Tetrapyrrole methylase"/>
    <property type="match status" value="1"/>
</dbReference>
<dbReference type="KEGG" id="nsm:JO391_08180"/>
<keyword evidence="4" id="KW-0808">Transferase</keyword>
<keyword evidence="3" id="KW-0489">Methyltransferase</keyword>
<reference evidence="7" key="1">
    <citation type="submission" date="2021-02" db="EMBL/GenBank/DDBJ databases">
        <title>Rhodobacter shimadae sp. nov., an aerobic anoxygenic phototrophic bacterium isolated from a hot spring.</title>
        <authorList>
            <person name="Muramatsu S."/>
            <person name="Haruta S."/>
            <person name="Hirose S."/>
            <person name="Hanada S."/>
        </authorList>
    </citation>
    <scope>NUCLEOTIDE SEQUENCE</scope>
    <source>
        <strain evidence="7">N10</strain>
    </source>
</reference>